<feature type="compositionally biased region" description="Basic and acidic residues" evidence="2">
    <location>
        <begin position="1"/>
        <end position="35"/>
    </location>
</feature>
<dbReference type="PANTHER" id="PTHR13107:SF3">
    <property type="entry name" value="MT-A70 FAMILY PROTEIN, EXPRESSED"/>
    <property type="match status" value="1"/>
</dbReference>
<protein>
    <recommendedName>
        <fullName evidence="5">Methyltransferase-like protein 1</fullName>
    </recommendedName>
</protein>
<reference evidence="3" key="2">
    <citation type="submission" date="2018-04" db="EMBL/GenBank/DDBJ databases">
        <title>OnivRS2 (Oryza nivara Reference Sequence Version 2).</title>
        <authorList>
            <person name="Zhang J."/>
            <person name="Kudrna D."/>
            <person name="Lee S."/>
            <person name="Talag J."/>
            <person name="Rajasekar S."/>
            <person name="Welchert J."/>
            <person name="Hsing Y.-I."/>
            <person name="Wing R.A."/>
        </authorList>
    </citation>
    <scope>NUCLEOTIDE SEQUENCE [LARGE SCALE GENOMIC DNA]</scope>
    <source>
        <strain evidence="3">SL10</strain>
    </source>
</reference>
<evidence type="ECO:0000313" key="4">
    <source>
        <dbReference type="Proteomes" id="UP000006591"/>
    </source>
</evidence>
<dbReference type="GO" id="GO:0036396">
    <property type="term" value="C:RNA N6-methyladenosine methyltransferase complex"/>
    <property type="evidence" value="ECO:0007669"/>
    <property type="project" value="TreeGrafter"/>
</dbReference>
<dbReference type="AlphaFoldDB" id="A0A0E0GGT9"/>
<feature type="region of interest" description="Disordered" evidence="2">
    <location>
        <begin position="1"/>
        <end position="78"/>
    </location>
</feature>
<feature type="compositionally biased region" description="Basic and acidic residues" evidence="2">
    <location>
        <begin position="167"/>
        <end position="180"/>
    </location>
</feature>
<dbReference type="SUPFAM" id="SSF53335">
    <property type="entry name" value="S-adenosyl-L-methionine-dependent methyltransferases"/>
    <property type="match status" value="1"/>
</dbReference>
<feature type="region of interest" description="Disordered" evidence="2">
    <location>
        <begin position="420"/>
        <end position="456"/>
    </location>
</feature>
<dbReference type="PROSITE" id="PS51143">
    <property type="entry name" value="MT_A70"/>
    <property type="match status" value="1"/>
</dbReference>
<feature type="compositionally biased region" description="Basic and acidic residues" evidence="2">
    <location>
        <begin position="66"/>
        <end position="78"/>
    </location>
</feature>
<feature type="compositionally biased region" description="Basic and acidic residues" evidence="2">
    <location>
        <begin position="190"/>
        <end position="200"/>
    </location>
</feature>
<sequence length="799" mass="88917">MDSRSPKIPRRSPDDSKDKDSDRNRGRDEKNDWDSSRTYGSETDCKEERCDTNKRKGSAMGEDVGDDSRSVDRSHETEVHVFNDKQDKAVEIKNILHDGVGQSDYGQHQLGLDNERRNGTVDKSRVDAHIDDKLGSGRDRNWTGKTQEPEGSVDYLRSCKWQDSKEASDSEWKNAQERQDGGGFHGRVGYRRDFRGRSESTRGSSTYGSRYDTSDSIEIRPNNSLDFGREGSVSGRYDVGVGAHRDVTYGTNGDKVTNSEPDQSGSASMISQFPQHGHKGDRPSRGGRGRPNGRDSQRVGVTLPIMPPPFGPLGLPLGPMQHIGPNIPHSPGHPLLPGVFVPPFPGGPLLWPGARGVDVNMLSVPPNLPIPPPVAGEHSFTPGMGAGPNIHLNQFGSGIGAPTNMSGLSFHQLGTQSREMVHGKPPVGGGWTPNRNSGPTRKAPSRGEQNDYSQNFVDTGMRPQNFIRELDLTSVAEDYPKLRELIQRKDEIVAKSASPPMYYKCDLRQHVLSPEFFGTKFDVILVDPPWEEYVHRAPGITDHIEYWNGEEIMNLKIEAIADTPSFVFLWVGDGVGLEQGRQCLKKWGFRRCEDVCWVKTNKKSATPSLRHDSHTILQHSKEHCLMGIKGTVRRSTDGHVIHANIDTDIIIADEPTDGSTKKPEDMYRIIEHFALGKRRLELFGEDHNIRPGWLTLGKGLSYSNFNKEAYVKNFADKDGKVWQGGRNPPPEAPHLVVTTPEIEGLRPKSPPHKMNALPWYGSNKMMQTVVGTRSVFPAYTGDKIRNEAQVGKRRSKFEP</sequence>
<dbReference type="HOGENOM" id="CLU_006673_2_0_1"/>
<keyword evidence="4" id="KW-1185">Reference proteome</keyword>
<feature type="compositionally biased region" description="Basic and acidic residues" evidence="2">
    <location>
        <begin position="113"/>
        <end position="142"/>
    </location>
</feature>
<dbReference type="SMR" id="A0A0E0GGT9"/>
<dbReference type="Pfam" id="PF05063">
    <property type="entry name" value="MT-A70"/>
    <property type="match status" value="1"/>
</dbReference>
<comment type="similarity">
    <text evidence="1">Belongs to the MT-A70-like family.</text>
</comment>
<dbReference type="PROSITE" id="PS00092">
    <property type="entry name" value="N6_MTASE"/>
    <property type="match status" value="1"/>
</dbReference>
<dbReference type="Proteomes" id="UP000006591">
    <property type="component" value="Chromosome 3"/>
</dbReference>
<dbReference type="InterPro" id="IPR002052">
    <property type="entry name" value="DNA_methylase_N6_adenine_CS"/>
</dbReference>
<proteinExistence type="inferred from homology"/>
<feature type="region of interest" description="Disordered" evidence="2">
    <location>
        <begin position="100"/>
        <end position="154"/>
    </location>
</feature>
<dbReference type="InterPro" id="IPR029063">
    <property type="entry name" value="SAM-dependent_MTases_sf"/>
</dbReference>
<evidence type="ECO:0000256" key="1">
    <source>
        <dbReference type="PROSITE-ProRule" id="PRU00489"/>
    </source>
</evidence>
<name>A0A0E0GGT9_ORYNI</name>
<reference evidence="3" key="1">
    <citation type="submission" date="2015-04" db="UniProtKB">
        <authorList>
            <consortium name="EnsemblPlants"/>
        </authorList>
    </citation>
    <scope>IDENTIFICATION</scope>
    <source>
        <strain evidence="3">SL10</strain>
    </source>
</reference>
<dbReference type="PROSITE" id="PS51592">
    <property type="entry name" value="SAM_MTA70L_2"/>
    <property type="match status" value="1"/>
</dbReference>
<feature type="compositionally biased region" description="Polar residues" evidence="2">
    <location>
        <begin position="249"/>
        <end position="274"/>
    </location>
</feature>
<evidence type="ECO:0000313" key="3">
    <source>
        <dbReference type="EnsemblPlants" id="ONIVA03G03490.1"/>
    </source>
</evidence>
<dbReference type="InterPro" id="IPR007757">
    <property type="entry name" value="MT-A70-like"/>
</dbReference>
<dbReference type="EnsemblPlants" id="ONIVA03G03490.1">
    <property type="protein sequence ID" value="ONIVA03G03490.1"/>
    <property type="gene ID" value="ONIVA03G03490"/>
</dbReference>
<dbReference type="Gramene" id="ONIVA03G03490.1">
    <property type="protein sequence ID" value="ONIVA03G03490.1"/>
    <property type="gene ID" value="ONIVA03G03490"/>
</dbReference>
<evidence type="ECO:0000256" key="2">
    <source>
        <dbReference type="SAM" id="MobiDB-lite"/>
    </source>
</evidence>
<accession>A0A0E0GGT9</accession>
<dbReference type="GO" id="GO:0003729">
    <property type="term" value="F:mRNA binding"/>
    <property type="evidence" value="ECO:0007669"/>
    <property type="project" value="TreeGrafter"/>
</dbReference>
<dbReference type="GO" id="GO:0032259">
    <property type="term" value="P:methylation"/>
    <property type="evidence" value="ECO:0007669"/>
    <property type="project" value="InterPro"/>
</dbReference>
<feature type="compositionally biased region" description="Low complexity" evidence="2">
    <location>
        <begin position="201"/>
        <end position="211"/>
    </location>
</feature>
<feature type="region of interest" description="Disordered" evidence="2">
    <location>
        <begin position="167"/>
        <end position="299"/>
    </location>
</feature>
<dbReference type="InterPro" id="IPR045123">
    <property type="entry name" value="METTL14-like"/>
</dbReference>
<dbReference type="eggNOG" id="KOG2097">
    <property type="taxonomic scope" value="Eukaryota"/>
</dbReference>
<dbReference type="OMA" id="YLRSCKW"/>
<dbReference type="PANTHER" id="PTHR13107">
    <property type="entry name" value="N6-ADENOSINE-METHYLTRANSFERASE NON-CATALYTIC SUBUNIT"/>
    <property type="match status" value="1"/>
</dbReference>
<dbReference type="GO" id="GO:0005634">
    <property type="term" value="C:nucleus"/>
    <property type="evidence" value="ECO:0007669"/>
    <property type="project" value="TreeGrafter"/>
</dbReference>
<evidence type="ECO:0008006" key="5">
    <source>
        <dbReference type="Google" id="ProtNLM"/>
    </source>
</evidence>
<dbReference type="STRING" id="4536.A0A0E0GGT9"/>
<organism evidence="3">
    <name type="scientific">Oryza nivara</name>
    <name type="common">Indian wild rice</name>
    <name type="synonym">Oryza sativa f. spontanea</name>
    <dbReference type="NCBI Taxonomy" id="4536"/>
    <lineage>
        <taxon>Eukaryota</taxon>
        <taxon>Viridiplantae</taxon>
        <taxon>Streptophyta</taxon>
        <taxon>Embryophyta</taxon>
        <taxon>Tracheophyta</taxon>
        <taxon>Spermatophyta</taxon>
        <taxon>Magnoliopsida</taxon>
        <taxon>Liliopsida</taxon>
        <taxon>Poales</taxon>
        <taxon>Poaceae</taxon>
        <taxon>BOP clade</taxon>
        <taxon>Oryzoideae</taxon>
        <taxon>Oryzeae</taxon>
        <taxon>Oryzinae</taxon>
        <taxon>Oryza</taxon>
    </lineage>
</organism>
<dbReference type="GO" id="GO:0008168">
    <property type="term" value="F:methyltransferase activity"/>
    <property type="evidence" value="ECO:0007669"/>
    <property type="project" value="InterPro"/>
</dbReference>
<feature type="compositionally biased region" description="Basic and acidic residues" evidence="2">
    <location>
        <begin position="43"/>
        <end position="54"/>
    </location>
</feature>